<dbReference type="NCBIfam" id="TIGR00021">
    <property type="entry name" value="rpiA"/>
    <property type="match status" value="1"/>
</dbReference>
<dbReference type="GO" id="GO:0005829">
    <property type="term" value="C:cytosol"/>
    <property type="evidence" value="ECO:0007669"/>
    <property type="project" value="TreeGrafter"/>
</dbReference>
<feature type="binding site" evidence="3">
    <location>
        <begin position="99"/>
        <end position="102"/>
    </location>
    <ligand>
        <name>substrate</name>
    </ligand>
</feature>
<gene>
    <name evidence="3 4" type="primary">rpiA</name>
    <name evidence="4" type="ORF">DY251_20215</name>
</gene>
<dbReference type="EC" id="5.3.1.6" evidence="3"/>
<comment type="caution">
    <text evidence="4">The sequence shown here is derived from an EMBL/GenBank/DDBJ whole genome shotgun (WGS) entry which is preliminary data.</text>
</comment>
<feature type="active site" description="Proton acceptor" evidence="3">
    <location>
        <position position="108"/>
    </location>
</feature>
<dbReference type="Pfam" id="PF06026">
    <property type="entry name" value="Rib_5-P_isom_A"/>
    <property type="match status" value="1"/>
</dbReference>
<dbReference type="GO" id="GO:0006014">
    <property type="term" value="P:D-ribose metabolic process"/>
    <property type="evidence" value="ECO:0007669"/>
    <property type="project" value="TreeGrafter"/>
</dbReference>
<dbReference type="NCBIfam" id="NF001924">
    <property type="entry name" value="PRK00702.1"/>
    <property type="match status" value="1"/>
</dbReference>
<dbReference type="AlphaFoldDB" id="A0A371X4E7"/>
<keyword evidence="5" id="KW-1185">Reference proteome</keyword>
<comment type="pathway">
    <text evidence="3">Carbohydrate degradation; pentose phosphate pathway; D-ribose 5-phosphate from D-ribulose 5-phosphate (non-oxidative stage): step 1/1.</text>
</comment>
<name>A0A371X4E7_9HYPH</name>
<sequence>MMSKQDEAKKAAGRRVIQEFVKDGMKLGLGSGTTSHFFVRELGKHVANGLKLTCTTTSRSTNDVAREVGIVLTDPNEIGELDLTVDGPDEIDHQFNMVKGGGACLLWEKIIAHASKRMITICDESKIVKTLGAFPLPVEVVQFAWKQTERMVAHALVQHGIKNAVIERRMRDEQPVVTDSGNFILDCRCGVIPAPAELEIALNQIPGVVENGLFTRESQGMVVGRFDGTTYVELRHK</sequence>
<dbReference type="HAMAP" id="MF_00170">
    <property type="entry name" value="Rib_5P_isom_A"/>
    <property type="match status" value="1"/>
</dbReference>
<feature type="binding site" evidence="3">
    <location>
        <begin position="31"/>
        <end position="34"/>
    </location>
    <ligand>
        <name>substrate</name>
    </ligand>
</feature>
<dbReference type="FunFam" id="3.40.50.1360:FF:000001">
    <property type="entry name" value="Ribose-5-phosphate isomerase A"/>
    <property type="match status" value="1"/>
</dbReference>
<comment type="subunit">
    <text evidence="3">Homodimer.</text>
</comment>
<reference evidence="5" key="1">
    <citation type="submission" date="2018-08" db="EMBL/GenBank/DDBJ databases">
        <authorList>
            <person name="Im W.T."/>
        </authorList>
    </citation>
    <scope>NUCLEOTIDE SEQUENCE [LARGE SCALE GENOMIC DNA]</scope>
    <source>
        <strain evidence="5">LA-28</strain>
    </source>
</reference>
<dbReference type="InterPro" id="IPR020672">
    <property type="entry name" value="Ribose5P_isomerase_typA_subgr"/>
</dbReference>
<dbReference type="PANTHER" id="PTHR11934">
    <property type="entry name" value="RIBOSE-5-PHOSPHATE ISOMERASE"/>
    <property type="match status" value="1"/>
</dbReference>
<organism evidence="4 5">
    <name type="scientific">Mesorhizobium denitrificans</name>
    <dbReference type="NCBI Taxonomy" id="2294114"/>
    <lineage>
        <taxon>Bacteria</taxon>
        <taxon>Pseudomonadati</taxon>
        <taxon>Pseudomonadota</taxon>
        <taxon>Alphaproteobacteria</taxon>
        <taxon>Hyphomicrobiales</taxon>
        <taxon>Phyllobacteriaceae</taxon>
        <taxon>Mesorhizobium</taxon>
    </lineage>
</organism>
<feature type="binding site" evidence="3">
    <location>
        <position position="126"/>
    </location>
    <ligand>
        <name>substrate</name>
    </ligand>
</feature>
<dbReference type="UniPathway" id="UPA00115">
    <property type="reaction ID" value="UER00412"/>
</dbReference>
<dbReference type="Gene3D" id="3.40.50.1360">
    <property type="match status" value="1"/>
</dbReference>
<dbReference type="Gene3D" id="3.30.70.260">
    <property type="match status" value="1"/>
</dbReference>
<dbReference type="SUPFAM" id="SSF100950">
    <property type="entry name" value="NagB/RpiA/CoA transferase-like"/>
    <property type="match status" value="1"/>
</dbReference>
<dbReference type="InterPro" id="IPR004788">
    <property type="entry name" value="Ribose5P_isomerase_type_A"/>
</dbReference>
<comment type="similarity">
    <text evidence="3">Belongs to the ribose 5-phosphate isomerase family.</text>
</comment>
<evidence type="ECO:0000256" key="3">
    <source>
        <dbReference type="HAMAP-Rule" id="MF_00170"/>
    </source>
</evidence>
<dbReference type="Proteomes" id="UP000262379">
    <property type="component" value="Unassembled WGS sequence"/>
</dbReference>
<dbReference type="SUPFAM" id="SSF75445">
    <property type="entry name" value="D-ribose-5-phosphate isomerase (RpiA), lid domain"/>
    <property type="match status" value="1"/>
</dbReference>
<dbReference type="EMBL" id="QURN01000024">
    <property type="protein sequence ID" value="RFC63904.1"/>
    <property type="molecule type" value="Genomic_DNA"/>
</dbReference>
<evidence type="ECO:0000313" key="4">
    <source>
        <dbReference type="EMBL" id="RFC63904.1"/>
    </source>
</evidence>
<proteinExistence type="inferred from homology"/>
<dbReference type="InterPro" id="IPR037171">
    <property type="entry name" value="NagB/RpiA_transferase-like"/>
</dbReference>
<evidence type="ECO:0000256" key="1">
    <source>
        <dbReference type="ARBA" id="ARBA00001713"/>
    </source>
</evidence>
<accession>A0A371X4E7</accession>
<comment type="catalytic activity">
    <reaction evidence="1 3">
        <text>aldehydo-D-ribose 5-phosphate = D-ribulose 5-phosphate</text>
        <dbReference type="Rhea" id="RHEA:14657"/>
        <dbReference type="ChEBI" id="CHEBI:58121"/>
        <dbReference type="ChEBI" id="CHEBI:58273"/>
        <dbReference type="EC" id="5.3.1.6"/>
    </reaction>
</comment>
<dbReference type="PANTHER" id="PTHR11934:SF0">
    <property type="entry name" value="RIBOSE-5-PHOSPHATE ISOMERASE"/>
    <property type="match status" value="1"/>
</dbReference>
<protein>
    <recommendedName>
        <fullName evidence="3">Ribose-5-phosphate isomerase A</fullName>
        <ecNumber evidence="3">5.3.1.6</ecNumber>
    </recommendedName>
    <alternativeName>
        <fullName evidence="3">Phosphoriboisomerase A</fullName>
        <shortName evidence="3">PRI</shortName>
    </alternativeName>
</protein>
<comment type="function">
    <text evidence="3">Catalyzes the reversible conversion of ribose-5-phosphate to ribulose 5-phosphate.</text>
</comment>
<feature type="binding site" evidence="3">
    <location>
        <begin position="86"/>
        <end position="89"/>
    </location>
    <ligand>
        <name>substrate</name>
    </ligand>
</feature>
<evidence type="ECO:0000313" key="5">
    <source>
        <dbReference type="Proteomes" id="UP000262379"/>
    </source>
</evidence>
<dbReference type="CDD" id="cd01398">
    <property type="entry name" value="RPI_A"/>
    <property type="match status" value="1"/>
</dbReference>
<keyword evidence="2 3" id="KW-0413">Isomerase</keyword>
<evidence type="ECO:0000256" key="2">
    <source>
        <dbReference type="ARBA" id="ARBA00023235"/>
    </source>
</evidence>
<dbReference type="GO" id="GO:0004751">
    <property type="term" value="F:ribose-5-phosphate isomerase activity"/>
    <property type="evidence" value="ECO:0007669"/>
    <property type="project" value="UniProtKB-UniRule"/>
</dbReference>
<dbReference type="GO" id="GO:0009052">
    <property type="term" value="P:pentose-phosphate shunt, non-oxidative branch"/>
    <property type="evidence" value="ECO:0007669"/>
    <property type="project" value="UniProtKB-UniRule"/>
</dbReference>